<evidence type="ECO:0000313" key="3">
    <source>
        <dbReference type="Proteomes" id="UP001153620"/>
    </source>
</evidence>
<name>A0A9N9S8I2_9DIPT</name>
<dbReference type="EMBL" id="OU895880">
    <property type="protein sequence ID" value="CAG9811317.1"/>
    <property type="molecule type" value="Genomic_DNA"/>
</dbReference>
<keyword evidence="1" id="KW-0812">Transmembrane</keyword>
<dbReference type="OrthoDB" id="8195814at2759"/>
<evidence type="ECO:0000313" key="2">
    <source>
        <dbReference type="EMBL" id="CAG9811317.1"/>
    </source>
</evidence>
<proteinExistence type="predicted"/>
<reference evidence="2" key="1">
    <citation type="submission" date="2022-01" db="EMBL/GenBank/DDBJ databases">
        <authorList>
            <person name="King R."/>
        </authorList>
    </citation>
    <scope>NUCLEOTIDE SEQUENCE</scope>
</reference>
<accession>A0A9N9S8I2</accession>
<keyword evidence="1" id="KW-0472">Membrane</keyword>
<organism evidence="2 3">
    <name type="scientific">Chironomus riparius</name>
    <dbReference type="NCBI Taxonomy" id="315576"/>
    <lineage>
        <taxon>Eukaryota</taxon>
        <taxon>Metazoa</taxon>
        <taxon>Ecdysozoa</taxon>
        <taxon>Arthropoda</taxon>
        <taxon>Hexapoda</taxon>
        <taxon>Insecta</taxon>
        <taxon>Pterygota</taxon>
        <taxon>Neoptera</taxon>
        <taxon>Endopterygota</taxon>
        <taxon>Diptera</taxon>
        <taxon>Nematocera</taxon>
        <taxon>Chironomoidea</taxon>
        <taxon>Chironomidae</taxon>
        <taxon>Chironominae</taxon>
        <taxon>Chironomus</taxon>
    </lineage>
</organism>
<keyword evidence="1" id="KW-1133">Transmembrane helix</keyword>
<sequence>MSSRLNSSGLLLGADDSYIIKQSYVVIGTCNETRIILSHKLANDRHVSDYYYLLPEELSWQYIQLEASHLNPFVERFQYFMDLCFQAGLPQMWKVMAFQDSKFVITQRGVNRNYLELQDISTVLRILVVGLGLSVISLLIEIFYHDCLGKLSLSGIVRFLRNGVRKMFQRRKKLKVRRIYARPSKST</sequence>
<keyword evidence="3" id="KW-1185">Reference proteome</keyword>
<protein>
    <submittedName>
        <fullName evidence="2">Uncharacterized protein</fullName>
    </submittedName>
</protein>
<reference evidence="2" key="2">
    <citation type="submission" date="2022-10" db="EMBL/GenBank/DDBJ databases">
        <authorList>
            <consortium name="ENA_rothamsted_submissions"/>
            <consortium name="culmorum"/>
            <person name="King R."/>
        </authorList>
    </citation>
    <scope>NUCLEOTIDE SEQUENCE</scope>
</reference>
<evidence type="ECO:0000256" key="1">
    <source>
        <dbReference type="SAM" id="Phobius"/>
    </source>
</evidence>
<dbReference type="AlphaFoldDB" id="A0A9N9S8I2"/>
<feature type="transmembrane region" description="Helical" evidence="1">
    <location>
        <begin position="122"/>
        <end position="144"/>
    </location>
</feature>
<dbReference type="Proteomes" id="UP001153620">
    <property type="component" value="Chromosome 4"/>
</dbReference>
<gene>
    <name evidence="2" type="ORF">CHIRRI_LOCUS14126</name>
</gene>